<accession>K5W074</accession>
<evidence type="ECO:0000256" key="1">
    <source>
        <dbReference type="SAM" id="MobiDB-lite"/>
    </source>
</evidence>
<keyword evidence="3" id="KW-1185">Reference proteome</keyword>
<organism evidence="2 3">
    <name type="scientific">Phanerochaete carnosa (strain HHB-10118-sp)</name>
    <name type="common">White-rot fungus</name>
    <name type="synonym">Peniophora carnosa</name>
    <dbReference type="NCBI Taxonomy" id="650164"/>
    <lineage>
        <taxon>Eukaryota</taxon>
        <taxon>Fungi</taxon>
        <taxon>Dikarya</taxon>
        <taxon>Basidiomycota</taxon>
        <taxon>Agaricomycotina</taxon>
        <taxon>Agaricomycetes</taxon>
        <taxon>Polyporales</taxon>
        <taxon>Phanerochaetaceae</taxon>
        <taxon>Phanerochaete</taxon>
    </lineage>
</organism>
<evidence type="ECO:0000313" key="3">
    <source>
        <dbReference type="Proteomes" id="UP000008370"/>
    </source>
</evidence>
<dbReference type="GeneID" id="18916160"/>
<dbReference type="HOGENOM" id="CLU_021481_0_0_1"/>
<reference evidence="2 3" key="1">
    <citation type="journal article" date="2012" name="BMC Genomics">
        <title>Comparative genomics of the white-rot fungi, Phanerochaete carnosa and P. chrysosporium, to elucidate the genetic basis of the distinct wood types they colonize.</title>
        <authorList>
            <person name="Suzuki H."/>
            <person name="MacDonald J."/>
            <person name="Syed K."/>
            <person name="Salamov A."/>
            <person name="Hori C."/>
            <person name="Aerts A."/>
            <person name="Henrissat B."/>
            <person name="Wiebenga A."/>
            <person name="vanKuyk P.A."/>
            <person name="Barry K."/>
            <person name="Lindquist E."/>
            <person name="LaButti K."/>
            <person name="Lapidus A."/>
            <person name="Lucas S."/>
            <person name="Coutinho P."/>
            <person name="Gong Y."/>
            <person name="Samejima M."/>
            <person name="Mahadevan R."/>
            <person name="Abou-Zaid M."/>
            <person name="de Vries R.P."/>
            <person name="Igarashi K."/>
            <person name="Yadav J.S."/>
            <person name="Grigoriev I.V."/>
            <person name="Master E.R."/>
        </authorList>
    </citation>
    <scope>NUCLEOTIDE SEQUENCE [LARGE SCALE GENOMIC DNA]</scope>
    <source>
        <strain evidence="2 3">HHB-10118-sp</strain>
    </source>
</reference>
<dbReference type="EMBL" id="JH930471">
    <property type="protein sequence ID" value="EKM57233.1"/>
    <property type="molecule type" value="Genomic_DNA"/>
</dbReference>
<feature type="region of interest" description="Disordered" evidence="1">
    <location>
        <begin position="260"/>
        <end position="335"/>
    </location>
</feature>
<dbReference type="RefSeq" id="XP_007395052.1">
    <property type="nucleotide sequence ID" value="XM_007394990.1"/>
</dbReference>
<name>K5W074_PHACS</name>
<evidence type="ECO:0000313" key="2">
    <source>
        <dbReference type="EMBL" id="EKM57233.1"/>
    </source>
</evidence>
<protein>
    <submittedName>
        <fullName evidence="2">Uncharacterized protein</fullName>
    </submittedName>
</protein>
<feature type="compositionally biased region" description="Basic and acidic residues" evidence="1">
    <location>
        <begin position="288"/>
        <end position="307"/>
    </location>
</feature>
<dbReference type="Proteomes" id="UP000008370">
    <property type="component" value="Unassembled WGS sequence"/>
</dbReference>
<dbReference type="InParanoid" id="K5W074"/>
<dbReference type="KEGG" id="pco:PHACADRAFT_254886"/>
<gene>
    <name evidence="2" type="ORF">PHACADRAFT_254886</name>
</gene>
<proteinExistence type="predicted"/>
<dbReference type="OrthoDB" id="5327923at2759"/>
<sequence>MSSEAPAPPTPPTHPEGRTRFVYQQWVRDPKGSLLTKPPPSGVRPPNDLIWGHTLDDFFWIQRIPNIDVLTIWSRSMIKEHGENYDESEFLEPDALQVPRLRHPWPVLKVPNDGIRVPKNSYGVIDQGCEKHSKPDFVAKRRDDSEPCLERGALNKAGRILKELFGFDDNSGSEYFVPNDPHYPLRSPDGALYAVLFASRFREEAFGSGRGALPPQTISLPQLTGVRSVRGNPVMLEFDEYGIYVTGDDTGEYADLFDSTEEGRSRDASPEGMQLDDPKVEAPSVDNSSRETSDTESKDEVEGKADDGDLATSAAGSELDDLSPSEPIPRDSPFSIQDIPKLEESIPHYYFPDILFVHDPHELTATSLDSYEDVGEESFEPRAPLVYKRVFPELHRDKARDLEQPTSPKREAHLHLAHQNRMGVGNHSLVYRAPLTLPVPLSAHSRNGKVTVAAKSAFPKFRARELLANEAKMYSRFPEHLSQDWCGYNLVTPIKHPVPVGPVVPKFFGYYVPTRGDGSLVDVFDAGVPSPVLLLEECGKPVTPGKFSADERQVAS</sequence>
<dbReference type="AlphaFoldDB" id="K5W074"/>